<comment type="caution">
    <text evidence="6">The sequence shown here is derived from an EMBL/GenBank/DDBJ whole genome shotgun (WGS) entry which is preliminary data.</text>
</comment>
<feature type="compositionally biased region" description="Polar residues" evidence="4">
    <location>
        <begin position="476"/>
        <end position="485"/>
    </location>
</feature>
<dbReference type="Pfam" id="PF09745">
    <property type="entry name" value="NSRP1_N"/>
    <property type="match status" value="1"/>
</dbReference>
<organism evidence="6 7">
    <name type="scientific">Elysia chlorotica</name>
    <name type="common">Eastern emerald elysia</name>
    <name type="synonym">Sea slug</name>
    <dbReference type="NCBI Taxonomy" id="188477"/>
    <lineage>
        <taxon>Eukaryota</taxon>
        <taxon>Metazoa</taxon>
        <taxon>Spiralia</taxon>
        <taxon>Lophotrochozoa</taxon>
        <taxon>Mollusca</taxon>
        <taxon>Gastropoda</taxon>
        <taxon>Heterobranchia</taxon>
        <taxon>Euthyneura</taxon>
        <taxon>Panpulmonata</taxon>
        <taxon>Sacoglossa</taxon>
        <taxon>Placobranchoidea</taxon>
        <taxon>Plakobranchidae</taxon>
        <taxon>Elysia</taxon>
    </lineage>
</organism>
<feature type="compositionally biased region" description="Basic residues" evidence="4">
    <location>
        <begin position="369"/>
        <end position="384"/>
    </location>
</feature>
<reference evidence="6 7" key="1">
    <citation type="submission" date="2019-01" db="EMBL/GenBank/DDBJ databases">
        <title>A draft genome assembly of the solar-powered sea slug Elysia chlorotica.</title>
        <authorList>
            <person name="Cai H."/>
            <person name="Li Q."/>
            <person name="Fang X."/>
            <person name="Li J."/>
            <person name="Curtis N.E."/>
            <person name="Altenburger A."/>
            <person name="Shibata T."/>
            <person name="Feng M."/>
            <person name="Maeda T."/>
            <person name="Schwartz J.A."/>
            <person name="Shigenobu S."/>
            <person name="Lundholm N."/>
            <person name="Nishiyama T."/>
            <person name="Yang H."/>
            <person name="Hasebe M."/>
            <person name="Li S."/>
            <person name="Pierce S.K."/>
            <person name="Wang J."/>
        </authorList>
    </citation>
    <scope>NUCLEOTIDE SEQUENCE [LARGE SCALE GENOMIC DNA]</scope>
    <source>
        <strain evidence="6">EC2010</strain>
        <tissue evidence="6">Whole organism of an adult</tissue>
    </source>
</reference>
<proteinExistence type="inferred from homology"/>
<accession>A0A433SS44</accession>
<feature type="compositionally biased region" description="Basic and acidic residues" evidence="4">
    <location>
        <begin position="431"/>
        <end position="448"/>
    </location>
</feature>
<gene>
    <name evidence="6" type="ORF">EGW08_020133</name>
</gene>
<feature type="region of interest" description="Disordered" evidence="4">
    <location>
        <begin position="199"/>
        <end position="509"/>
    </location>
</feature>
<comment type="similarity">
    <text evidence="1">Belongs to the NSRP1 family.</text>
</comment>
<feature type="region of interest" description="Disordered" evidence="4">
    <location>
        <begin position="21"/>
        <end position="47"/>
    </location>
</feature>
<feature type="domain" description="Nuclear speckle splicing regulatory protein 1 N-terminal" evidence="5">
    <location>
        <begin position="63"/>
        <end position="182"/>
    </location>
</feature>
<dbReference type="OrthoDB" id="446635at2759"/>
<dbReference type="PANTHER" id="PTHR31938">
    <property type="entry name" value="NUCLEAR SPECKLE SPLICING REGULATORY PROTEIN 1"/>
    <property type="match status" value="1"/>
</dbReference>
<dbReference type="Proteomes" id="UP000271974">
    <property type="component" value="Unassembled WGS sequence"/>
</dbReference>
<dbReference type="EMBL" id="RQTK01001113">
    <property type="protein sequence ID" value="RUS72107.1"/>
    <property type="molecule type" value="Genomic_DNA"/>
</dbReference>
<keyword evidence="2 3" id="KW-0175">Coiled coil</keyword>
<evidence type="ECO:0000256" key="1">
    <source>
        <dbReference type="ARBA" id="ARBA00010126"/>
    </source>
</evidence>
<keyword evidence="7" id="KW-1185">Reference proteome</keyword>
<feature type="compositionally biased region" description="Basic and acidic residues" evidence="4">
    <location>
        <begin position="390"/>
        <end position="406"/>
    </location>
</feature>
<feature type="compositionally biased region" description="Low complexity" evidence="4">
    <location>
        <begin position="246"/>
        <end position="257"/>
    </location>
</feature>
<dbReference type="InterPro" id="IPR042816">
    <property type="entry name" value="Nsrp1"/>
</dbReference>
<evidence type="ECO:0000313" key="6">
    <source>
        <dbReference type="EMBL" id="RUS72107.1"/>
    </source>
</evidence>
<dbReference type="GO" id="GO:0000381">
    <property type="term" value="P:regulation of alternative mRNA splicing, via spliceosome"/>
    <property type="evidence" value="ECO:0007669"/>
    <property type="project" value="InterPro"/>
</dbReference>
<protein>
    <recommendedName>
        <fullName evidence="5">Nuclear speckle splicing regulatory protein 1 N-terminal domain-containing protein</fullName>
    </recommendedName>
</protein>
<dbReference type="AlphaFoldDB" id="A0A433SS44"/>
<dbReference type="PANTHER" id="PTHR31938:SF4">
    <property type="entry name" value="NUCLEAR SPECKLE SPLICING REGULATORY PROTEIN 1"/>
    <property type="match status" value="1"/>
</dbReference>
<dbReference type="STRING" id="188477.A0A433SS44"/>
<dbReference type="InterPro" id="IPR018612">
    <property type="entry name" value="NSRP1_N"/>
</dbReference>
<evidence type="ECO:0000256" key="2">
    <source>
        <dbReference type="ARBA" id="ARBA00023054"/>
    </source>
</evidence>
<name>A0A433SS44_ELYCH</name>
<evidence type="ECO:0000259" key="5">
    <source>
        <dbReference type="Pfam" id="PF09745"/>
    </source>
</evidence>
<feature type="compositionally biased region" description="Basic and acidic residues" evidence="4">
    <location>
        <begin position="211"/>
        <end position="223"/>
    </location>
</feature>
<feature type="compositionally biased region" description="Basic residues" evidence="4">
    <location>
        <begin position="327"/>
        <end position="337"/>
    </location>
</feature>
<feature type="compositionally biased region" description="Basic and acidic residues" evidence="4">
    <location>
        <begin position="313"/>
        <end position="326"/>
    </location>
</feature>
<feature type="coiled-coil region" evidence="3">
    <location>
        <begin position="113"/>
        <end position="140"/>
    </location>
</feature>
<feature type="compositionally biased region" description="Polar residues" evidence="4">
    <location>
        <begin position="21"/>
        <end position="32"/>
    </location>
</feature>
<sequence length="527" mass="59186">MSLKNKVYGLILPKKPGQVKAQSSTVSNVFQNDSDEDGATATGPVAPYKVATSTNKMKRQTQMDIDKALQEDPSIYEYDEVYDEMQASKPQVGFVAKERGKSERKPKYIAGLLKAADVKKKEEERRLERKVQKEREAEGEMYADKEKFVTSAYKQKMLEMQEAEEKERREAAFEAMTDVTKQKDMSGFYRYLYRQTGKLGDATDSAGSAKAEVKEVPGEHAIKQEPASPPPTHSKTKQNDSRRRSSSASSSHSSQSSPGPQPKKESFSKSKRAVGASHLWKRQDSSSPSSNSEKESAPGVRQAHSRSGSSNRGETKGTLQHDVRTSKKDRRRQHSPTHSRGSCSPEHSTKARSGKQRGSKSPLREQARGRSHSPSTRKKKRRNRSSSPCVDERKRKSSRSPHEERVGRKRRSFSPQEQKDSGHRSNLPSLRQEKEREVNKDSRGDNRTKSHKSQSVNGNEAALSENLKTLREATQKSESGQQVTGAKSKPVDPAKKVYPHHNSAKDIQEARKRYLQRKLAREKGQLG</sequence>
<evidence type="ECO:0000313" key="7">
    <source>
        <dbReference type="Proteomes" id="UP000271974"/>
    </source>
</evidence>
<evidence type="ECO:0000256" key="4">
    <source>
        <dbReference type="SAM" id="MobiDB-lite"/>
    </source>
</evidence>
<evidence type="ECO:0000256" key="3">
    <source>
        <dbReference type="SAM" id="Coils"/>
    </source>
</evidence>